<dbReference type="OrthoDB" id="9443236at2759"/>
<feature type="region of interest" description="Disordered" evidence="1">
    <location>
        <begin position="1"/>
        <end position="49"/>
    </location>
</feature>
<sequence>MSTAPPPNPPPSNNEKSDSAAPSASTSGAQDVSMDGTPERPAEETWEDIPEDIMALSSDEILTRIRLIDNDLKVMRSETLRLQHEQNVMKEKIRENGEKIKQNKVLPYLVGNVVE</sequence>
<dbReference type="AlphaFoldDB" id="A0A1M2VSB4"/>
<dbReference type="EMBL" id="MNAD01000778">
    <property type="protein sequence ID" value="OJT10382.1"/>
    <property type="molecule type" value="Genomic_DNA"/>
</dbReference>
<name>A0A1M2VSB4_TRAPU</name>
<dbReference type="GO" id="GO:0006508">
    <property type="term" value="P:proteolysis"/>
    <property type="evidence" value="ECO:0007669"/>
    <property type="project" value="UniProtKB-KW"/>
</dbReference>
<proteinExistence type="predicted"/>
<dbReference type="Proteomes" id="UP000184267">
    <property type="component" value="Unassembled WGS sequence"/>
</dbReference>
<comment type="caution">
    <text evidence="2">The sequence shown here is derived from an EMBL/GenBank/DDBJ whole genome shotgun (WGS) entry which is preliminary data.</text>
</comment>
<protein>
    <submittedName>
        <fullName evidence="2">26S protease regulatory subunit 6A</fullName>
    </submittedName>
</protein>
<dbReference type="GO" id="GO:0008233">
    <property type="term" value="F:peptidase activity"/>
    <property type="evidence" value="ECO:0007669"/>
    <property type="project" value="UniProtKB-KW"/>
</dbReference>
<gene>
    <name evidence="2" type="ORF">TRAPUB_13105</name>
</gene>
<evidence type="ECO:0000313" key="2">
    <source>
        <dbReference type="EMBL" id="OJT10382.1"/>
    </source>
</evidence>
<evidence type="ECO:0000256" key="1">
    <source>
        <dbReference type="SAM" id="MobiDB-lite"/>
    </source>
</evidence>
<dbReference type="STRING" id="154538.A0A1M2VSB4"/>
<organism evidence="2 3">
    <name type="scientific">Trametes pubescens</name>
    <name type="common">White-rot fungus</name>
    <dbReference type="NCBI Taxonomy" id="154538"/>
    <lineage>
        <taxon>Eukaryota</taxon>
        <taxon>Fungi</taxon>
        <taxon>Dikarya</taxon>
        <taxon>Basidiomycota</taxon>
        <taxon>Agaricomycotina</taxon>
        <taxon>Agaricomycetes</taxon>
        <taxon>Polyporales</taxon>
        <taxon>Polyporaceae</taxon>
        <taxon>Trametes</taxon>
    </lineage>
</organism>
<feature type="non-terminal residue" evidence="2">
    <location>
        <position position="115"/>
    </location>
</feature>
<feature type="compositionally biased region" description="Polar residues" evidence="1">
    <location>
        <begin position="20"/>
        <end position="30"/>
    </location>
</feature>
<keyword evidence="3" id="KW-1185">Reference proteome</keyword>
<accession>A0A1M2VSB4</accession>
<keyword evidence="2" id="KW-0378">Hydrolase</keyword>
<evidence type="ECO:0000313" key="3">
    <source>
        <dbReference type="Proteomes" id="UP000184267"/>
    </source>
</evidence>
<reference evidence="2 3" key="1">
    <citation type="submission" date="2016-10" db="EMBL/GenBank/DDBJ databases">
        <title>Genome sequence of the basidiomycete white-rot fungus Trametes pubescens.</title>
        <authorList>
            <person name="Makela M.R."/>
            <person name="Granchi Z."/>
            <person name="Peng M."/>
            <person name="De Vries R.P."/>
            <person name="Grigoriev I."/>
            <person name="Riley R."/>
            <person name="Hilden K."/>
        </authorList>
    </citation>
    <scope>NUCLEOTIDE SEQUENCE [LARGE SCALE GENOMIC DNA]</scope>
    <source>
        <strain evidence="2 3">FBCC735</strain>
    </source>
</reference>
<keyword evidence="2" id="KW-0645">Protease</keyword>
<feature type="compositionally biased region" description="Pro residues" evidence="1">
    <location>
        <begin position="1"/>
        <end position="12"/>
    </location>
</feature>